<dbReference type="AlphaFoldDB" id="A0A0Q0YY74"/>
<organism evidence="2 3">
    <name type="scientific">Corynebacterium lowii</name>
    <dbReference type="NCBI Taxonomy" id="1544413"/>
    <lineage>
        <taxon>Bacteria</taxon>
        <taxon>Bacillati</taxon>
        <taxon>Actinomycetota</taxon>
        <taxon>Actinomycetes</taxon>
        <taxon>Mycobacteriales</taxon>
        <taxon>Corynebacteriaceae</taxon>
        <taxon>Corynebacterium</taxon>
    </lineage>
</organism>
<evidence type="ECO:0008006" key="4">
    <source>
        <dbReference type="Google" id="ProtNLM"/>
    </source>
</evidence>
<accession>A0A0Q0YY74</accession>
<evidence type="ECO:0000313" key="3">
    <source>
        <dbReference type="Proteomes" id="UP000050488"/>
    </source>
</evidence>
<dbReference type="InterPro" id="IPR029044">
    <property type="entry name" value="Nucleotide-diphossugar_trans"/>
</dbReference>
<keyword evidence="3" id="KW-1185">Reference proteome</keyword>
<sequence>MWLRYVAGQVVSFFFTLFRLIPLQWNNRFSRTRIPAPGGQEPGSKSREPGTGHSNVLISLTTHGRRLRTVFFAIESVARGPHRVPIVLWLDPEDYDSPQDWPPSLKRLVRRGLTVRRGDGGLGPHAKYWNQFVEVAGTGTSVVTIDDDIIYPEWFLDRLLIIGGLRLDTVVAYRAHRIELRDGQMLPYMKWTPADTCDASLLHFATGVSGVCYPPSFIEYVVEQGTVFKMVAPKADDVWLHVCALRSGHPVRQVFANPRNFAIVPSTQLSALILSNGMGGGNDEQIALAYGPEDVAALVGVSEKED</sequence>
<dbReference type="PATRIC" id="fig|1544413.3.peg.400"/>
<gene>
    <name evidence="2" type="ORF">Clow_00396</name>
</gene>
<evidence type="ECO:0000313" key="2">
    <source>
        <dbReference type="EMBL" id="KQB87341.1"/>
    </source>
</evidence>
<dbReference type="RefSeq" id="WP_055175474.1">
    <property type="nucleotide sequence ID" value="NZ_JAUSQY010000001.1"/>
</dbReference>
<name>A0A0Q0YY74_9CORY</name>
<reference evidence="2 3" key="1">
    <citation type="submission" date="2015-10" db="EMBL/GenBank/DDBJ databases">
        <title>Corynebacteirum lowii and Corynebacterium oculi species nova, derived from human clinical disease and and emended description of Corynebacterium mastiditis.</title>
        <authorList>
            <person name="Bernard K."/>
            <person name="Pacheco A.L."/>
            <person name="Mcdougall C."/>
            <person name="Burtx T."/>
            <person name="Weibe D."/>
            <person name="Tyler S."/>
            <person name="Olson A.B."/>
            <person name="Cnockaert M."/>
            <person name="Eguchi H."/>
            <person name="Kuwahara T."/>
            <person name="Nakayama-Imaohji H."/>
            <person name="Boudewijins M."/>
            <person name="Van Hoecke F."/>
            <person name="Bernier A.-M."/>
            <person name="Vandamme P."/>
        </authorList>
    </citation>
    <scope>NUCLEOTIDE SEQUENCE [LARGE SCALE GENOMIC DNA]</scope>
    <source>
        <strain evidence="2 3">NML 130206</strain>
    </source>
</reference>
<dbReference type="SUPFAM" id="SSF53448">
    <property type="entry name" value="Nucleotide-diphospho-sugar transferases"/>
    <property type="match status" value="1"/>
</dbReference>
<dbReference type="Proteomes" id="UP000050488">
    <property type="component" value="Unassembled WGS sequence"/>
</dbReference>
<dbReference type="EMBL" id="LKEV01000001">
    <property type="protein sequence ID" value="KQB87341.1"/>
    <property type="molecule type" value="Genomic_DNA"/>
</dbReference>
<proteinExistence type="predicted"/>
<protein>
    <recommendedName>
        <fullName evidence="4">Glycosyltransferase</fullName>
    </recommendedName>
</protein>
<evidence type="ECO:0000256" key="1">
    <source>
        <dbReference type="SAM" id="MobiDB-lite"/>
    </source>
</evidence>
<comment type="caution">
    <text evidence="2">The sequence shown here is derived from an EMBL/GenBank/DDBJ whole genome shotgun (WGS) entry which is preliminary data.</text>
</comment>
<dbReference type="OrthoDB" id="5465469at2"/>
<dbReference type="STRING" id="1544413.Clow_00396"/>
<feature type="region of interest" description="Disordered" evidence="1">
    <location>
        <begin position="32"/>
        <end position="54"/>
    </location>
</feature>